<dbReference type="GeneID" id="68285911"/>
<dbReference type="Gene3D" id="3.60.15.10">
    <property type="entry name" value="Ribonuclease Z/Hydroxyacylglutathione hydrolase-like"/>
    <property type="match status" value="1"/>
</dbReference>
<evidence type="ECO:0000313" key="2">
    <source>
        <dbReference type="EMBL" id="GIZ36870.1"/>
    </source>
</evidence>
<dbReference type="Proteomes" id="UP000825890">
    <property type="component" value="Unassembled WGS sequence"/>
</dbReference>
<protein>
    <recommendedName>
        <fullName evidence="1">Metallo-beta-lactamase domain-containing protein</fullName>
    </recommendedName>
</protein>
<dbReference type="SUPFAM" id="SSF56281">
    <property type="entry name" value="Metallo-hydrolase/oxidoreductase"/>
    <property type="match status" value="1"/>
</dbReference>
<dbReference type="Pfam" id="PF00753">
    <property type="entry name" value="Lactamase_B"/>
    <property type="match status" value="1"/>
</dbReference>
<dbReference type="CDD" id="cd07739">
    <property type="entry name" value="metallo-hydrolase-like_MBL-fold"/>
    <property type="match status" value="1"/>
</dbReference>
<evidence type="ECO:0000313" key="3">
    <source>
        <dbReference type="Proteomes" id="UP000825890"/>
    </source>
</evidence>
<name>A0A9P3FBS4_9PEZI</name>
<dbReference type="InterPro" id="IPR001279">
    <property type="entry name" value="Metallo-B-lactamas"/>
</dbReference>
<dbReference type="SMART" id="SM00849">
    <property type="entry name" value="Lactamase_B"/>
    <property type="match status" value="1"/>
</dbReference>
<feature type="domain" description="Metallo-beta-lactamase" evidence="1">
    <location>
        <begin position="27"/>
        <end position="220"/>
    </location>
</feature>
<dbReference type="OrthoDB" id="536211at2759"/>
<dbReference type="InterPro" id="IPR050855">
    <property type="entry name" value="NDM-1-like"/>
</dbReference>
<proteinExistence type="predicted"/>
<dbReference type="PANTHER" id="PTHR42951:SF14">
    <property type="entry name" value="METALLO-BETA-LACTAMASE SUPERFAMILY PROTEIN"/>
    <property type="match status" value="1"/>
</dbReference>
<dbReference type="EMBL" id="BOLY01000001">
    <property type="protein sequence ID" value="GIZ36870.1"/>
    <property type="molecule type" value="Genomic_DNA"/>
</dbReference>
<keyword evidence="3" id="KW-1185">Reference proteome</keyword>
<dbReference type="PANTHER" id="PTHR42951">
    <property type="entry name" value="METALLO-BETA-LACTAMASE DOMAIN-CONTAINING"/>
    <property type="match status" value="1"/>
</dbReference>
<dbReference type="InterPro" id="IPR036866">
    <property type="entry name" value="RibonucZ/Hydroxyglut_hydro"/>
</dbReference>
<dbReference type="AlphaFoldDB" id="A0A9P3FBS4"/>
<accession>A0A9P3FBS4</accession>
<dbReference type="RefSeq" id="XP_044651357.1">
    <property type="nucleotide sequence ID" value="XM_044795422.1"/>
</dbReference>
<sequence length="295" mass="33391">MSELRAAVFVAKPVPIRSNSFVPEWSPTSCTLIYDKTNAILVDTAITIAQNQELVSWILKIAPGRRLEAIYITHGHPDHWFGLPIVLKQFPKARVLGTERTIKHGREEVEGPAFSQTWGAWFWEEEIPKPYVFPELLPPGNKFSIGNKYECEAIEVGHSDTHDTTVLWIPDLKLVVAEDVVYGQVHQMLAIGTKPEQRAEWLRALDIVENLKPIYVVAGHQQAEEMHGPWTIASTRQYIKDFEKVLERVVGRGGSAEEAHEEMMKLHGERMNPMVLKTSFFATFAARDNKPSATL</sequence>
<comment type="caution">
    <text evidence="2">The sequence shown here is derived from an EMBL/GenBank/DDBJ whole genome shotgun (WGS) entry which is preliminary data.</text>
</comment>
<organism evidence="2 3">
    <name type="scientific">Cercospora kikuchii</name>
    <dbReference type="NCBI Taxonomy" id="84275"/>
    <lineage>
        <taxon>Eukaryota</taxon>
        <taxon>Fungi</taxon>
        <taxon>Dikarya</taxon>
        <taxon>Ascomycota</taxon>
        <taxon>Pezizomycotina</taxon>
        <taxon>Dothideomycetes</taxon>
        <taxon>Dothideomycetidae</taxon>
        <taxon>Mycosphaerellales</taxon>
        <taxon>Mycosphaerellaceae</taxon>
        <taxon>Cercospora</taxon>
    </lineage>
</organism>
<reference evidence="2 3" key="1">
    <citation type="submission" date="2021-01" db="EMBL/GenBank/DDBJ databases">
        <title>Cercospora kikuchii MAFF 305040 whole genome shotgun sequence.</title>
        <authorList>
            <person name="Kashiwa T."/>
            <person name="Suzuki T."/>
        </authorList>
    </citation>
    <scope>NUCLEOTIDE SEQUENCE [LARGE SCALE GENOMIC DNA]</scope>
    <source>
        <strain evidence="2 3">MAFF 305040</strain>
    </source>
</reference>
<gene>
    <name evidence="2" type="ORF">CKM354_000033600</name>
</gene>
<evidence type="ECO:0000259" key="1">
    <source>
        <dbReference type="SMART" id="SM00849"/>
    </source>
</evidence>